<protein>
    <submittedName>
        <fullName evidence="1">Uncharacterized protein</fullName>
    </submittedName>
</protein>
<accession>A0A392UAW2</accession>
<dbReference type="EMBL" id="LXQA010780204">
    <property type="protein sequence ID" value="MCI70661.1"/>
    <property type="molecule type" value="Genomic_DNA"/>
</dbReference>
<reference evidence="1 2" key="1">
    <citation type="journal article" date="2018" name="Front. Plant Sci.">
        <title>Red Clover (Trifolium pratense) and Zigzag Clover (T. medium) - A Picture of Genomic Similarities and Differences.</title>
        <authorList>
            <person name="Dluhosova J."/>
            <person name="Istvanek J."/>
            <person name="Nedelnik J."/>
            <person name="Repkova J."/>
        </authorList>
    </citation>
    <scope>NUCLEOTIDE SEQUENCE [LARGE SCALE GENOMIC DNA]</scope>
    <source>
        <strain evidence="2">cv. 10/8</strain>
        <tissue evidence="1">Leaf</tissue>
    </source>
</reference>
<comment type="caution">
    <text evidence="1">The sequence shown here is derived from an EMBL/GenBank/DDBJ whole genome shotgun (WGS) entry which is preliminary data.</text>
</comment>
<evidence type="ECO:0000313" key="1">
    <source>
        <dbReference type="EMBL" id="MCI70661.1"/>
    </source>
</evidence>
<sequence>RTHNNLTQNTRSQNQKIRSWKHTGAQVVESHNWNREAGGLPLQTDGGVPTLNRRRLLVASRIPRESIAPLQVSD</sequence>
<name>A0A392UAW2_9FABA</name>
<feature type="non-terminal residue" evidence="1">
    <location>
        <position position="1"/>
    </location>
</feature>
<evidence type="ECO:0000313" key="2">
    <source>
        <dbReference type="Proteomes" id="UP000265520"/>
    </source>
</evidence>
<organism evidence="1 2">
    <name type="scientific">Trifolium medium</name>
    <dbReference type="NCBI Taxonomy" id="97028"/>
    <lineage>
        <taxon>Eukaryota</taxon>
        <taxon>Viridiplantae</taxon>
        <taxon>Streptophyta</taxon>
        <taxon>Embryophyta</taxon>
        <taxon>Tracheophyta</taxon>
        <taxon>Spermatophyta</taxon>
        <taxon>Magnoliopsida</taxon>
        <taxon>eudicotyledons</taxon>
        <taxon>Gunneridae</taxon>
        <taxon>Pentapetalae</taxon>
        <taxon>rosids</taxon>
        <taxon>fabids</taxon>
        <taxon>Fabales</taxon>
        <taxon>Fabaceae</taxon>
        <taxon>Papilionoideae</taxon>
        <taxon>50 kb inversion clade</taxon>
        <taxon>NPAAA clade</taxon>
        <taxon>Hologalegina</taxon>
        <taxon>IRL clade</taxon>
        <taxon>Trifolieae</taxon>
        <taxon>Trifolium</taxon>
    </lineage>
</organism>
<keyword evidence="2" id="KW-1185">Reference proteome</keyword>
<proteinExistence type="predicted"/>
<dbReference type="Proteomes" id="UP000265520">
    <property type="component" value="Unassembled WGS sequence"/>
</dbReference>
<dbReference type="AlphaFoldDB" id="A0A392UAW2"/>